<dbReference type="GO" id="GO:0072594">
    <property type="term" value="P:establishment of protein localization to organelle"/>
    <property type="evidence" value="ECO:0007669"/>
    <property type="project" value="TreeGrafter"/>
</dbReference>
<dbReference type="PANTHER" id="PTHR11506">
    <property type="entry name" value="LYSOSOME-ASSOCIATED MEMBRANE GLYCOPROTEIN"/>
    <property type="match status" value="1"/>
</dbReference>
<protein>
    <recommendedName>
        <fullName evidence="18">Lysosome-associated membrane glycoprotein 3</fullName>
    </recommendedName>
</protein>
<accession>A0A8B6ZGJ2</accession>
<dbReference type="GO" id="GO:0031902">
    <property type="term" value="C:late endosome membrane"/>
    <property type="evidence" value="ECO:0007669"/>
    <property type="project" value="TreeGrafter"/>
</dbReference>
<reference evidence="25" key="1">
    <citation type="submission" date="2025-08" db="UniProtKB">
        <authorList>
            <consortium name="RefSeq"/>
        </authorList>
    </citation>
    <scope>IDENTIFICATION</scope>
</reference>
<feature type="signal peptide" evidence="22">
    <location>
        <begin position="1"/>
        <end position="24"/>
    </location>
</feature>
<evidence type="ECO:0000256" key="7">
    <source>
        <dbReference type="ARBA" id="ARBA00022753"/>
    </source>
</evidence>
<keyword evidence="8" id="KW-0391">Immunity</keyword>
<evidence type="ECO:0000256" key="3">
    <source>
        <dbReference type="ARBA" id="ARBA00004352"/>
    </source>
</evidence>
<dbReference type="GO" id="GO:0005765">
    <property type="term" value="C:lysosomal membrane"/>
    <property type="evidence" value="ECO:0007669"/>
    <property type="project" value="UniProtKB-SubCell"/>
</dbReference>
<keyword evidence="5 19" id="KW-0812">Transmembrane</keyword>
<evidence type="ECO:0000256" key="13">
    <source>
        <dbReference type="ARBA" id="ARBA00023180"/>
    </source>
</evidence>
<proteinExistence type="inferred from homology"/>
<evidence type="ECO:0000256" key="22">
    <source>
        <dbReference type="SAM" id="SignalP"/>
    </source>
</evidence>
<keyword evidence="15" id="KW-0968">Cytoplasmic vesicle</keyword>
<evidence type="ECO:0000259" key="23">
    <source>
        <dbReference type="Pfam" id="PF01299"/>
    </source>
</evidence>
<gene>
    <name evidence="25" type="primary">LAMP3</name>
</gene>
<evidence type="ECO:0000256" key="14">
    <source>
        <dbReference type="ARBA" id="ARBA00023228"/>
    </source>
</evidence>
<evidence type="ECO:0000313" key="25">
    <source>
        <dbReference type="RefSeq" id="XP_007934212.1"/>
    </source>
</evidence>
<evidence type="ECO:0000256" key="10">
    <source>
        <dbReference type="ARBA" id="ARBA00023130"/>
    </source>
</evidence>
<evidence type="ECO:0000256" key="20">
    <source>
        <dbReference type="SAM" id="MobiDB-lite"/>
    </source>
</evidence>
<evidence type="ECO:0000256" key="8">
    <source>
        <dbReference type="ARBA" id="ARBA00022859"/>
    </source>
</evidence>
<dbReference type="FunFam" id="2.40.160.110:FF:000006">
    <property type="entry name" value="Lysosome-associated membrane glycoprotein 3"/>
    <property type="match status" value="1"/>
</dbReference>
<evidence type="ECO:0000256" key="2">
    <source>
        <dbReference type="ARBA" id="ARBA00004241"/>
    </source>
</evidence>
<keyword evidence="9 21" id="KW-1133">Transmembrane helix</keyword>
<comment type="subcellular location">
    <subcellularLocation>
        <location evidence="2">Cell surface</location>
    </subcellularLocation>
    <subcellularLocation>
        <location evidence="4">Cytoplasmic vesicle membrane</location>
        <topology evidence="4">Single-pass type I membrane protein</topology>
    </subcellularLocation>
    <subcellularLocation>
        <location evidence="1">Early endosome membrane</location>
        <topology evidence="1">Single-pass type I membrane protein</topology>
    </subcellularLocation>
    <subcellularLocation>
        <location evidence="3 19">Lysosome membrane</location>
        <topology evidence="3 19">Single-pass type I membrane protein</topology>
    </subcellularLocation>
</comment>
<dbReference type="CTD" id="27074"/>
<dbReference type="InterPro" id="IPR048528">
    <property type="entry name" value="Lamp2-like_luminal"/>
</dbReference>
<dbReference type="Gene3D" id="2.40.160.110">
    <property type="match status" value="1"/>
</dbReference>
<evidence type="ECO:0000313" key="24">
    <source>
        <dbReference type="Proteomes" id="UP000694850"/>
    </source>
</evidence>
<dbReference type="GeneID" id="103192933"/>
<dbReference type="Proteomes" id="UP000694850">
    <property type="component" value="Unplaced"/>
</dbReference>
<evidence type="ECO:0000256" key="4">
    <source>
        <dbReference type="ARBA" id="ARBA00004358"/>
    </source>
</evidence>
<feature type="chain" id="PRO_5034158588" description="Lysosome-associated membrane glycoprotein 3" evidence="22">
    <location>
        <begin position="25"/>
        <end position="443"/>
    </location>
</feature>
<evidence type="ECO:0000256" key="17">
    <source>
        <dbReference type="ARBA" id="ARBA00063533"/>
    </source>
</evidence>
<evidence type="ECO:0000256" key="1">
    <source>
        <dbReference type="ARBA" id="ARBA00004158"/>
    </source>
</evidence>
<keyword evidence="12 19" id="KW-1015">Disulfide bond</keyword>
<keyword evidence="14 19" id="KW-0458">Lysosome</keyword>
<feature type="region of interest" description="Disordered" evidence="20">
    <location>
        <begin position="139"/>
        <end position="247"/>
    </location>
</feature>
<dbReference type="Pfam" id="PF01299">
    <property type="entry name" value="Lamp2-like_luminal"/>
    <property type="match status" value="1"/>
</dbReference>
<feature type="disulfide bond" evidence="19">
    <location>
        <begin position="366"/>
        <end position="403"/>
    </location>
</feature>
<feature type="compositionally biased region" description="Polar residues" evidence="20">
    <location>
        <begin position="157"/>
        <end position="192"/>
    </location>
</feature>
<comment type="similarity">
    <text evidence="19">Belongs to the LAMP family.</text>
</comment>
<evidence type="ECO:0000256" key="6">
    <source>
        <dbReference type="ARBA" id="ARBA00022729"/>
    </source>
</evidence>
<keyword evidence="10" id="KW-1064">Adaptive immunity</keyword>
<evidence type="ECO:0000256" key="15">
    <source>
        <dbReference type="ARBA" id="ARBA00023329"/>
    </source>
</evidence>
<feature type="compositionally biased region" description="Low complexity" evidence="20">
    <location>
        <begin position="216"/>
        <end position="232"/>
    </location>
</feature>
<evidence type="ECO:0000256" key="18">
    <source>
        <dbReference type="ARBA" id="ARBA00074382"/>
    </source>
</evidence>
<keyword evidence="24" id="KW-1185">Reference proteome</keyword>
<comment type="caution">
    <text evidence="19">Lacks conserved residue(s) required for the propagation of feature annotation.</text>
</comment>
<feature type="compositionally biased region" description="Low complexity" evidence="20">
    <location>
        <begin position="193"/>
        <end position="209"/>
    </location>
</feature>
<evidence type="ECO:0000256" key="16">
    <source>
        <dbReference type="ARBA" id="ARBA00060358"/>
    </source>
</evidence>
<dbReference type="RefSeq" id="XP_007934212.1">
    <property type="nucleotide sequence ID" value="XM_007936021.1"/>
</dbReference>
<keyword evidence="6 22" id="KW-0732">Signal</keyword>
<organism evidence="24 25">
    <name type="scientific">Orycteropus afer afer</name>
    <dbReference type="NCBI Taxonomy" id="1230840"/>
    <lineage>
        <taxon>Eukaryota</taxon>
        <taxon>Metazoa</taxon>
        <taxon>Chordata</taxon>
        <taxon>Craniata</taxon>
        <taxon>Vertebrata</taxon>
        <taxon>Euteleostomi</taxon>
        <taxon>Mammalia</taxon>
        <taxon>Eutheria</taxon>
        <taxon>Afrotheria</taxon>
        <taxon>Tubulidentata</taxon>
        <taxon>Orycteropodidae</taxon>
        <taxon>Orycteropus</taxon>
    </lineage>
</organism>
<dbReference type="PROSITE" id="PS51407">
    <property type="entry name" value="LAMP_3"/>
    <property type="match status" value="1"/>
</dbReference>
<keyword evidence="13" id="KW-0325">Glycoprotein</keyword>
<dbReference type="AlphaFoldDB" id="A0A8B6ZGJ2"/>
<dbReference type="OrthoDB" id="9428839at2759"/>
<evidence type="ECO:0000256" key="12">
    <source>
        <dbReference type="ARBA" id="ARBA00023157"/>
    </source>
</evidence>
<feature type="domain" description="Lysosome-associated membrane glycoprotein 2-like luminal" evidence="23">
    <location>
        <begin position="251"/>
        <end position="392"/>
    </location>
</feature>
<keyword evidence="7" id="KW-0967">Endosome</keyword>
<evidence type="ECO:0000256" key="11">
    <source>
        <dbReference type="ARBA" id="ARBA00023136"/>
    </source>
</evidence>
<name>A0A8B6ZGJ2_ORYAF</name>
<comment type="subunit">
    <text evidence="17">Monomer. Interacts with FURIN.</text>
</comment>
<feature type="compositionally biased region" description="Pro residues" evidence="20">
    <location>
        <begin position="233"/>
        <end position="244"/>
    </location>
</feature>
<keyword evidence="11 19" id="KW-0472">Membrane</keyword>
<evidence type="ECO:0000256" key="9">
    <source>
        <dbReference type="ARBA" id="ARBA00022989"/>
    </source>
</evidence>
<dbReference type="PANTHER" id="PTHR11506:SF30">
    <property type="entry name" value="LYSOSOME-ASSOCIATED MEMBRANE GLYCOPROTEIN 3"/>
    <property type="match status" value="1"/>
</dbReference>
<dbReference type="PRINTS" id="PR00336">
    <property type="entry name" value="LYSASSOCTDMP"/>
</dbReference>
<evidence type="ECO:0000256" key="19">
    <source>
        <dbReference type="PROSITE-ProRule" id="PRU00740"/>
    </source>
</evidence>
<feature type="transmembrane region" description="Helical" evidence="21">
    <location>
        <begin position="409"/>
        <end position="431"/>
    </location>
</feature>
<dbReference type="GO" id="GO:0005886">
    <property type="term" value="C:plasma membrane"/>
    <property type="evidence" value="ECO:0007669"/>
    <property type="project" value="TreeGrafter"/>
</dbReference>
<dbReference type="GO" id="GO:0002250">
    <property type="term" value="P:adaptive immune response"/>
    <property type="evidence" value="ECO:0007669"/>
    <property type="project" value="UniProtKB-KW"/>
</dbReference>
<dbReference type="GO" id="GO:0031901">
    <property type="term" value="C:early endosome membrane"/>
    <property type="evidence" value="ECO:0007669"/>
    <property type="project" value="UniProtKB-SubCell"/>
</dbReference>
<evidence type="ECO:0000256" key="21">
    <source>
        <dbReference type="SAM" id="Phobius"/>
    </source>
</evidence>
<dbReference type="GO" id="GO:0009986">
    <property type="term" value="C:cell surface"/>
    <property type="evidence" value="ECO:0007669"/>
    <property type="project" value="UniProtKB-SubCell"/>
</dbReference>
<comment type="function">
    <text evidence="16">Lysosomal membrane glycoprotein which plays a role in the unfolded protein response (UPR) that contributes to protein degradation and cell survival during proteasomal dysfunction. Plays a role in the process of fusion of the lysosome with the autophagosome, thereby modulating the autophagic process. Promotes hepatocellular lipogenesis through activation of the PI3K/Akt pathway. May also play a role in dendritic cell function and in adaptive immunity.</text>
</comment>
<evidence type="ECO:0000256" key="5">
    <source>
        <dbReference type="ARBA" id="ARBA00022692"/>
    </source>
</evidence>
<dbReference type="InterPro" id="IPR002000">
    <property type="entry name" value="Lysosome-assoc_membr_glycop"/>
</dbReference>
<sequence length="443" mass="47289">MTWQFPAVLVLFVSLVVILHYGSQIRTKTFSEARDNLYPSTAATVQARSSLSLSTSQVPHKTSAAKSTDGHTTFQIAALTSKSENPATHTTIKTPATMTSVTTESTPSTSPIIHTLVTTQATPNISQSALPVTEVTVSPSAAPYSQPPTVTPPAHTTIISPSTVSHTTEETTQPGNQTTLPAALSTTQPSNKTTLPTTLSTTLCNSTTSQKPTQSTHAPGTTTATHNATHTAPPAPTAPGPTLAPEPSSDKIGIYQVLNGSKLCIKAELGIELIVQDKESIFSPQRYFTINPNATQASGNCGPRKSNLLLNFQGGFVNFTFTKDENSYYISEVGACLTVSKPGRIYQGMESGMVWFETMIGHSFKCVSEQSIKLSTHLQLKTMNVQLQAFDCEVDSFGNVDECSSDYTIVLPVIGAIVLGLCAVGLIVYGFRLRHESSGYQRI</sequence>